<evidence type="ECO:0000256" key="5">
    <source>
        <dbReference type="ARBA" id="ARBA00023204"/>
    </source>
</evidence>
<reference evidence="8" key="1">
    <citation type="submission" date="2018-08" db="EMBL/GenBank/DDBJ databases">
        <title>Murine metabolic-syndrome-specific gut microbial biobank.</title>
        <authorList>
            <person name="Liu C."/>
        </authorList>
    </citation>
    <scope>NUCLEOTIDE SEQUENCE [LARGE SCALE GENOMIC DNA]</scope>
    <source>
        <strain evidence="8">Z82</strain>
    </source>
</reference>
<gene>
    <name evidence="8" type="ORF">D1639_00785</name>
</gene>
<evidence type="ECO:0000256" key="7">
    <source>
        <dbReference type="SAM" id="MobiDB-lite"/>
    </source>
</evidence>
<comment type="caution">
    <text evidence="8">The sequence shown here is derived from an EMBL/GenBank/DDBJ whole genome shotgun (WGS) entry which is preliminary data.</text>
</comment>
<protein>
    <submittedName>
        <fullName evidence="8">Very short patch repair endonuclease</fullName>
    </submittedName>
</protein>
<dbReference type="InterPro" id="IPR011335">
    <property type="entry name" value="Restrct_endonuc-II-like"/>
</dbReference>
<dbReference type="SUPFAM" id="SSF52980">
    <property type="entry name" value="Restriction endonuclease-like"/>
    <property type="match status" value="1"/>
</dbReference>
<dbReference type="GO" id="GO:0016787">
    <property type="term" value="F:hydrolase activity"/>
    <property type="evidence" value="ECO:0007669"/>
    <property type="project" value="UniProtKB-KW"/>
</dbReference>
<proteinExistence type="inferred from homology"/>
<organism evidence="8">
    <name type="scientific">Muribaculaceae bacterium Z82</name>
    <dbReference type="NCBI Taxonomy" id="2304548"/>
    <lineage>
        <taxon>Bacteria</taxon>
        <taxon>Pseudomonadati</taxon>
        <taxon>Bacteroidota</taxon>
        <taxon>Bacteroidia</taxon>
        <taxon>Bacteroidales</taxon>
        <taxon>Muribaculaceae</taxon>
    </lineage>
</organism>
<dbReference type="CDD" id="cd00221">
    <property type="entry name" value="Vsr"/>
    <property type="match status" value="1"/>
</dbReference>
<evidence type="ECO:0000256" key="6">
    <source>
        <dbReference type="ARBA" id="ARBA00029466"/>
    </source>
</evidence>
<feature type="region of interest" description="Disordered" evidence="7">
    <location>
        <begin position="1"/>
        <end position="77"/>
    </location>
</feature>
<keyword evidence="5" id="KW-0234">DNA repair</keyword>
<dbReference type="AlphaFoldDB" id="A0A7C9JDC2"/>
<accession>A0A7C9JDC2</accession>
<evidence type="ECO:0000256" key="2">
    <source>
        <dbReference type="ARBA" id="ARBA00022759"/>
    </source>
</evidence>
<dbReference type="Pfam" id="PF03852">
    <property type="entry name" value="Vsr"/>
    <property type="match status" value="1"/>
</dbReference>
<keyword evidence="1" id="KW-0540">Nuclease</keyword>
<sequence length="203" mass="22400">MAAARKKARPVAGSRSGVKAESDAASGGSVAGEGSGIAEDAAESEKARRRKTPVAPPATNEHVRKSMQGNKRANTKPELLVRQRLREAGLTGYRLQWKVPGHPDIAWPGKKVCIEVRGCFWHRCPHCQLSMPKSHVEYWAMKFDRNVERDAETTARLAELGWKVHVIWECQLKKKVIDATFAELLPVLSEELGKPLKGAPDCS</sequence>
<evidence type="ECO:0000256" key="1">
    <source>
        <dbReference type="ARBA" id="ARBA00022722"/>
    </source>
</evidence>
<dbReference type="NCBIfam" id="TIGR00632">
    <property type="entry name" value="vsr"/>
    <property type="match status" value="1"/>
</dbReference>
<keyword evidence="3" id="KW-0227">DNA damage</keyword>
<evidence type="ECO:0000313" key="8">
    <source>
        <dbReference type="EMBL" id="NBI33594.1"/>
    </source>
</evidence>
<dbReference type="Gene3D" id="3.40.960.10">
    <property type="entry name" value="VSR Endonuclease"/>
    <property type="match status" value="1"/>
</dbReference>
<evidence type="ECO:0000256" key="4">
    <source>
        <dbReference type="ARBA" id="ARBA00022801"/>
    </source>
</evidence>
<dbReference type="EMBL" id="QWKH01000003">
    <property type="protein sequence ID" value="NBI33594.1"/>
    <property type="molecule type" value="Genomic_DNA"/>
</dbReference>
<dbReference type="InterPro" id="IPR004603">
    <property type="entry name" value="DNA_mismatch_endonuc_vsr"/>
</dbReference>
<evidence type="ECO:0000256" key="3">
    <source>
        <dbReference type="ARBA" id="ARBA00022763"/>
    </source>
</evidence>
<keyword evidence="2 8" id="KW-0255">Endonuclease</keyword>
<name>A0A7C9JDC2_9BACT</name>
<comment type="similarity">
    <text evidence="6">Belongs to the Vsr family.</text>
</comment>
<keyword evidence="4" id="KW-0378">Hydrolase</keyword>
<dbReference type="GO" id="GO:0004519">
    <property type="term" value="F:endonuclease activity"/>
    <property type="evidence" value="ECO:0007669"/>
    <property type="project" value="UniProtKB-KW"/>
</dbReference>
<dbReference type="GO" id="GO:0006298">
    <property type="term" value="P:mismatch repair"/>
    <property type="evidence" value="ECO:0007669"/>
    <property type="project" value="InterPro"/>
</dbReference>